<name>A0AAD5UQZ9_9APHY</name>
<keyword evidence="1" id="KW-0732">Signal</keyword>
<evidence type="ECO:0000259" key="3">
    <source>
        <dbReference type="Pfam" id="PF17168"/>
    </source>
</evidence>
<dbReference type="AlphaFoldDB" id="A0AAD5UQZ9"/>
<proteinExistence type="predicted"/>
<comment type="caution">
    <text evidence="4">The sequence shown here is derived from an EMBL/GenBank/DDBJ whole genome shotgun (WGS) entry which is preliminary data.</text>
</comment>
<dbReference type="Pfam" id="PF16335">
    <property type="entry name" value="GtaA_6_Hairpin"/>
    <property type="match status" value="1"/>
</dbReference>
<dbReference type="Pfam" id="PF17168">
    <property type="entry name" value="DUF5127"/>
    <property type="match status" value="1"/>
</dbReference>
<dbReference type="Proteomes" id="UP001212997">
    <property type="component" value="Unassembled WGS sequence"/>
</dbReference>
<keyword evidence="5" id="KW-1185">Reference proteome</keyword>
<dbReference type="PANTHER" id="PTHR31987:SF1">
    <property type="entry name" value="GLUTAMINASE A"/>
    <property type="match status" value="1"/>
</dbReference>
<evidence type="ECO:0008006" key="6">
    <source>
        <dbReference type="Google" id="ProtNLM"/>
    </source>
</evidence>
<accession>A0AAD5UQZ9</accession>
<evidence type="ECO:0000259" key="2">
    <source>
        <dbReference type="Pfam" id="PF16335"/>
    </source>
</evidence>
<dbReference type="InterPro" id="IPR033433">
    <property type="entry name" value="GtaA_N"/>
</dbReference>
<reference evidence="4" key="1">
    <citation type="submission" date="2022-07" db="EMBL/GenBank/DDBJ databases">
        <title>Genome Sequence of Physisporinus lineatus.</title>
        <authorList>
            <person name="Buettner E."/>
        </authorList>
    </citation>
    <scope>NUCLEOTIDE SEQUENCE</scope>
    <source>
        <strain evidence="4">VT162</strain>
    </source>
</reference>
<dbReference type="EMBL" id="JANAWD010000889">
    <property type="protein sequence ID" value="KAJ3475247.1"/>
    <property type="molecule type" value="Genomic_DNA"/>
</dbReference>
<organism evidence="4 5">
    <name type="scientific">Meripilus lineatus</name>
    <dbReference type="NCBI Taxonomy" id="2056292"/>
    <lineage>
        <taxon>Eukaryota</taxon>
        <taxon>Fungi</taxon>
        <taxon>Dikarya</taxon>
        <taxon>Basidiomycota</taxon>
        <taxon>Agaricomycotina</taxon>
        <taxon>Agaricomycetes</taxon>
        <taxon>Polyporales</taxon>
        <taxon>Meripilaceae</taxon>
        <taxon>Meripilus</taxon>
    </lineage>
</organism>
<feature type="signal peptide" evidence="1">
    <location>
        <begin position="1"/>
        <end position="17"/>
    </location>
</feature>
<feature type="domain" description="Glutaminase A N-terminal" evidence="3">
    <location>
        <begin position="103"/>
        <end position="332"/>
    </location>
</feature>
<sequence>MVFLVLLLLAAFAQVIPRYVCQSNEYPFSGTVPLAIRSPYFNTWINATGPNTNLPNFWTGSETPCTWSGLVTIDGVTWSWLGAANDGLNVHNAIIKSSTITPTRTIYVYETESMDLTVTFLSPIEASDPVKQSLPFIYLSFEAKATDGNVHNVQLYSDVGADWMAQSPYDSVRIWNSTGTNAFWKATSKQMIPLAEISNQAADVMLYYATQNVPGMVQRFGSDIEGHTLFSQSGLSGLSRTATDQTAIAGNVDVFSMAFDLGNIRATNASIVWTLGLVRDSSVSYTPTSGETQLRYPYYVSQFAHVEDAINKILGDFDSAAKSAIELDEKLLNQSSAISAQYMDLVSLAARQTMGGTELTIALGSDGLWNISDVKAFMKDVGSSGRINPVEILYASFPFFLYIDPPYAGWLLAPLLEVQESTSQWAEPYAARDLVCPTQKLGDVSSG</sequence>
<evidence type="ECO:0000256" key="1">
    <source>
        <dbReference type="SAM" id="SignalP"/>
    </source>
</evidence>
<feature type="domain" description="Glutaminase A central" evidence="2">
    <location>
        <begin position="339"/>
        <end position="434"/>
    </location>
</feature>
<protein>
    <recommendedName>
        <fullName evidence="6">DUF5127 domain-containing protein</fullName>
    </recommendedName>
</protein>
<feature type="chain" id="PRO_5042096969" description="DUF5127 domain-containing protein" evidence="1">
    <location>
        <begin position="18"/>
        <end position="447"/>
    </location>
</feature>
<evidence type="ECO:0000313" key="5">
    <source>
        <dbReference type="Proteomes" id="UP001212997"/>
    </source>
</evidence>
<evidence type="ECO:0000313" key="4">
    <source>
        <dbReference type="EMBL" id="KAJ3475247.1"/>
    </source>
</evidence>
<dbReference type="PANTHER" id="PTHR31987">
    <property type="entry name" value="GLUTAMINASE A-RELATED"/>
    <property type="match status" value="1"/>
</dbReference>
<dbReference type="InterPro" id="IPR052743">
    <property type="entry name" value="Glutaminase_GtaA"/>
</dbReference>
<dbReference type="InterPro" id="IPR032514">
    <property type="entry name" value="GtaA_central"/>
</dbReference>
<gene>
    <name evidence="4" type="ORF">NLI96_g11958</name>
</gene>